<accession>D2S6P0</accession>
<sequence length="133" mass="14627">MHDGRITWTTCPRCGDRAALGWRITTGRDGAVREDPVSFHCNVGCTQTDLQFLHWFPAGVPDRAPGSRAGPRTTRRLRVDLATGAPDRSTALSSDADRALPPRDGGFRTRPGGHGRSRVQQRLDRSRTARGPR</sequence>
<dbReference type="STRING" id="526225.Gobs_2784"/>
<gene>
    <name evidence="2" type="ordered locus">Gobs_2784</name>
</gene>
<evidence type="ECO:0000313" key="2">
    <source>
        <dbReference type="EMBL" id="ADB75414.1"/>
    </source>
</evidence>
<evidence type="ECO:0000313" key="3">
    <source>
        <dbReference type="Proteomes" id="UP000001382"/>
    </source>
</evidence>
<protein>
    <submittedName>
        <fullName evidence="2">Uncharacterized protein</fullName>
    </submittedName>
</protein>
<proteinExistence type="predicted"/>
<dbReference type="AlphaFoldDB" id="D2S6P0"/>
<reference evidence="3" key="2">
    <citation type="submission" date="2010-01" db="EMBL/GenBank/DDBJ databases">
        <title>The complete genome of Geodermatophilus obscurus DSM 43160.</title>
        <authorList>
            <consortium name="US DOE Joint Genome Institute (JGI-PGF)"/>
            <person name="Lucas S."/>
            <person name="Copeland A."/>
            <person name="Lapidus A."/>
            <person name="Glavina del Rio T."/>
            <person name="Dalin E."/>
            <person name="Tice H."/>
            <person name="Bruce D."/>
            <person name="Goodwin L."/>
            <person name="Pitluck S."/>
            <person name="Kyrpides N."/>
            <person name="Mavromatis K."/>
            <person name="Ivanova N."/>
            <person name="Munk A.C."/>
            <person name="Brettin T."/>
            <person name="Detter J.C."/>
            <person name="Han C."/>
            <person name="Larimer F."/>
            <person name="Land M."/>
            <person name="Hauser L."/>
            <person name="Markowitz V."/>
            <person name="Cheng J.-F."/>
            <person name="Hugenholtz P."/>
            <person name="Woyke T."/>
            <person name="Wu D."/>
            <person name="Jando M."/>
            <person name="Schneider S."/>
            <person name="Klenk H.-P."/>
            <person name="Eisen J.A."/>
        </authorList>
    </citation>
    <scope>NUCLEOTIDE SEQUENCE [LARGE SCALE GENOMIC DNA]</scope>
    <source>
        <strain evidence="3">ATCC 25078 / DSM 43160 / JCM 3152 / KCC A-0152 / KCTC 9177 / NBRC 13315 / NRRL B-3577 / G-20</strain>
    </source>
</reference>
<reference evidence="2 3" key="1">
    <citation type="journal article" date="2010" name="Stand. Genomic Sci.">
        <title>Complete genome sequence of Geodermatophilus obscurus type strain (G-20).</title>
        <authorList>
            <person name="Ivanova N."/>
            <person name="Sikorski J."/>
            <person name="Jando M."/>
            <person name="Munk C."/>
            <person name="Lapidus A."/>
            <person name="Glavina Del Rio T."/>
            <person name="Copeland A."/>
            <person name="Tice H."/>
            <person name="Cheng J.-F."/>
            <person name="Lucas S."/>
            <person name="Chen F."/>
            <person name="Nolan M."/>
            <person name="Bruce D."/>
            <person name="Goodwin L."/>
            <person name="Pitluck S."/>
            <person name="Mavromatis K."/>
            <person name="Mikhailova N."/>
            <person name="Pati A."/>
            <person name="Chen A."/>
            <person name="Palaniappan K."/>
            <person name="Land M."/>
            <person name="Hauser L."/>
            <person name="Chang Y.-J."/>
            <person name="Jeffries C.D."/>
            <person name="Meincke L."/>
            <person name="Brettin T."/>
            <person name="Detter J.C."/>
            <person name="Detter J.C."/>
            <person name="Rohde M."/>
            <person name="Goeker M."/>
            <person name="Bristow J."/>
            <person name="Eisen J.A."/>
            <person name="Markowitz V."/>
            <person name="Hugenholtz P."/>
            <person name="Kyrpides N.C."/>
            <person name="Klenk H.-P."/>
        </authorList>
    </citation>
    <scope>NUCLEOTIDE SEQUENCE [LARGE SCALE GENOMIC DNA]</scope>
    <source>
        <strain evidence="3">ATCC 25078 / DSM 43160 / JCM 3152 / KCC A-0152 / KCTC 9177 / NBRC 13315 / NRRL B-3577 / G-20</strain>
    </source>
</reference>
<dbReference type="HOGENOM" id="CLU_1903701_0_0_11"/>
<feature type="region of interest" description="Disordered" evidence="1">
    <location>
        <begin position="60"/>
        <end position="133"/>
    </location>
</feature>
<dbReference type="Proteomes" id="UP000001382">
    <property type="component" value="Chromosome"/>
</dbReference>
<feature type="compositionally biased region" description="Basic and acidic residues" evidence="1">
    <location>
        <begin position="95"/>
        <end position="107"/>
    </location>
</feature>
<keyword evidence="3" id="KW-1185">Reference proteome</keyword>
<organism evidence="2 3">
    <name type="scientific">Geodermatophilus obscurus (strain ATCC 25078 / DSM 43160 / JCM 3152 / CCUG 61914 / KCC A-0152 / KCTC 9177 / NBRC 13315 / NRRL B-3577 / G-20)</name>
    <dbReference type="NCBI Taxonomy" id="526225"/>
    <lineage>
        <taxon>Bacteria</taxon>
        <taxon>Bacillati</taxon>
        <taxon>Actinomycetota</taxon>
        <taxon>Actinomycetes</taxon>
        <taxon>Geodermatophilales</taxon>
        <taxon>Geodermatophilaceae</taxon>
        <taxon>Geodermatophilus</taxon>
    </lineage>
</organism>
<evidence type="ECO:0000256" key="1">
    <source>
        <dbReference type="SAM" id="MobiDB-lite"/>
    </source>
</evidence>
<dbReference type="EMBL" id="CP001867">
    <property type="protein sequence ID" value="ADB75414.1"/>
    <property type="molecule type" value="Genomic_DNA"/>
</dbReference>
<name>D2S6P0_GEOOG</name>
<dbReference type="KEGG" id="gob:Gobs_2784"/>